<organism evidence="2">
    <name type="scientific">Calvia decemguttata</name>
    <dbReference type="NCBI Taxonomy" id="1587120"/>
    <lineage>
        <taxon>Eukaryota</taxon>
        <taxon>Metazoa</taxon>
        <taxon>Ecdysozoa</taxon>
        <taxon>Arthropoda</taxon>
        <taxon>Hexapoda</taxon>
        <taxon>Insecta</taxon>
        <taxon>Pterygota</taxon>
        <taxon>Neoptera</taxon>
        <taxon>Endopterygota</taxon>
        <taxon>Coleoptera</taxon>
        <taxon>Polyphaga</taxon>
        <taxon>Cucujiformia</taxon>
        <taxon>Coccinelloidea</taxon>
        <taxon>Coccinellidae</taxon>
        <taxon>Coccinellinae</taxon>
        <taxon>Coccinellini</taxon>
        <taxon>Calvia</taxon>
    </lineage>
</organism>
<keyword evidence="1" id="KW-1133">Transmembrane helix</keyword>
<feature type="transmembrane region" description="Helical" evidence="1">
    <location>
        <begin position="12"/>
        <end position="29"/>
    </location>
</feature>
<geneLocation type="mitochondrion" evidence="2"/>
<sequence length="50" mass="6238">MPQTMPLNWLSLYLMFIIIFIIIIIKLYYSQNKLPQNLIMMFNKKTNWKW</sequence>
<accession>A0A343C2B6</accession>
<proteinExistence type="predicted"/>
<reference evidence="2" key="1">
    <citation type="submission" date="2016-04" db="EMBL/GenBank/DDBJ databases">
        <title>Mitochondria of beetle species.</title>
        <authorList>
            <person name="Hunter A."/>
            <person name="Moriniere J."/>
            <person name="Tang P."/>
            <person name="Linard B."/>
            <person name="Crampton-Platt A."/>
            <person name="Vogler A.P."/>
        </authorList>
    </citation>
    <scope>NUCLEOTIDE SEQUENCE</scope>
</reference>
<dbReference type="AlphaFoldDB" id="A0A343C2B6"/>
<evidence type="ECO:0000313" key="2">
    <source>
        <dbReference type="EMBL" id="ARH54159.1"/>
    </source>
</evidence>
<keyword evidence="2" id="KW-0496">Mitochondrion</keyword>
<keyword evidence="1" id="KW-0472">Membrane</keyword>
<name>A0A343C2B6_9CUCU</name>
<protein>
    <submittedName>
        <fullName evidence="2">ATP synthase F0 subunit 8</fullName>
    </submittedName>
</protein>
<dbReference type="EMBL" id="KX087252">
    <property type="protein sequence ID" value="ARH54159.1"/>
    <property type="molecule type" value="Genomic_DNA"/>
</dbReference>
<keyword evidence="1" id="KW-0812">Transmembrane</keyword>
<gene>
    <name evidence="2" type="primary">atp8</name>
</gene>
<evidence type="ECO:0000256" key="1">
    <source>
        <dbReference type="SAM" id="Phobius"/>
    </source>
</evidence>